<dbReference type="EMBL" id="CM042019">
    <property type="protein sequence ID" value="KAI3824785.1"/>
    <property type="molecule type" value="Genomic_DNA"/>
</dbReference>
<comment type="caution">
    <text evidence="1">The sequence shown here is derived from an EMBL/GenBank/DDBJ whole genome shotgun (WGS) entry which is preliminary data.</text>
</comment>
<dbReference type="Proteomes" id="UP001056120">
    <property type="component" value="Linkage Group LG02"/>
</dbReference>
<sequence length="147" mass="16492">MGTSTQQHVEPLPGHVIRLTRVHPERMDFIPKASDPGRWIVLFEKLGLKTLPSGDIVVWKGVKPGRCTPREREWEETQIDRVLRHTRDIEGITYDREARLVFGFILILEAMKLSDLTPLSPSLALWCTELLASGSALPMIGNGIGLV</sequence>
<gene>
    <name evidence="1" type="ORF">L1987_06256</name>
</gene>
<proteinExistence type="predicted"/>
<evidence type="ECO:0000313" key="1">
    <source>
        <dbReference type="EMBL" id="KAI3824785.1"/>
    </source>
</evidence>
<reference evidence="2" key="1">
    <citation type="journal article" date="2022" name="Mol. Ecol. Resour.">
        <title>The genomes of chicory, endive, great burdock and yacon provide insights into Asteraceae palaeo-polyploidization history and plant inulin production.</title>
        <authorList>
            <person name="Fan W."/>
            <person name="Wang S."/>
            <person name="Wang H."/>
            <person name="Wang A."/>
            <person name="Jiang F."/>
            <person name="Liu H."/>
            <person name="Zhao H."/>
            <person name="Xu D."/>
            <person name="Zhang Y."/>
        </authorList>
    </citation>
    <scope>NUCLEOTIDE SEQUENCE [LARGE SCALE GENOMIC DNA]</scope>
    <source>
        <strain evidence="2">cv. Yunnan</strain>
    </source>
</reference>
<evidence type="ECO:0000313" key="2">
    <source>
        <dbReference type="Proteomes" id="UP001056120"/>
    </source>
</evidence>
<name>A0ACB9JXS5_9ASTR</name>
<reference evidence="1 2" key="2">
    <citation type="journal article" date="2022" name="Mol. Ecol. Resour.">
        <title>The genomes of chicory, endive, great burdock and yacon provide insights into Asteraceae paleo-polyploidization history and plant inulin production.</title>
        <authorList>
            <person name="Fan W."/>
            <person name="Wang S."/>
            <person name="Wang H."/>
            <person name="Wang A."/>
            <person name="Jiang F."/>
            <person name="Liu H."/>
            <person name="Zhao H."/>
            <person name="Xu D."/>
            <person name="Zhang Y."/>
        </authorList>
    </citation>
    <scope>NUCLEOTIDE SEQUENCE [LARGE SCALE GENOMIC DNA]</scope>
    <source>
        <strain evidence="2">cv. Yunnan</strain>
        <tissue evidence="1">Leaves</tissue>
    </source>
</reference>
<keyword evidence="2" id="KW-1185">Reference proteome</keyword>
<accession>A0ACB9JXS5</accession>
<organism evidence="1 2">
    <name type="scientific">Smallanthus sonchifolius</name>
    <dbReference type="NCBI Taxonomy" id="185202"/>
    <lineage>
        <taxon>Eukaryota</taxon>
        <taxon>Viridiplantae</taxon>
        <taxon>Streptophyta</taxon>
        <taxon>Embryophyta</taxon>
        <taxon>Tracheophyta</taxon>
        <taxon>Spermatophyta</taxon>
        <taxon>Magnoliopsida</taxon>
        <taxon>eudicotyledons</taxon>
        <taxon>Gunneridae</taxon>
        <taxon>Pentapetalae</taxon>
        <taxon>asterids</taxon>
        <taxon>campanulids</taxon>
        <taxon>Asterales</taxon>
        <taxon>Asteraceae</taxon>
        <taxon>Asteroideae</taxon>
        <taxon>Heliantheae alliance</taxon>
        <taxon>Millerieae</taxon>
        <taxon>Smallanthus</taxon>
    </lineage>
</organism>
<protein>
    <submittedName>
        <fullName evidence="1">Uncharacterized protein</fullName>
    </submittedName>
</protein>